<keyword evidence="6" id="KW-0564">Palmitate</keyword>
<evidence type="ECO:0000256" key="3">
    <source>
        <dbReference type="ARBA" id="ARBA00022544"/>
    </source>
</evidence>
<comment type="subcellular location">
    <subcellularLocation>
        <location evidence="1">Membrane</location>
        <topology evidence="1">Lipid-anchor</topology>
    </subcellularLocation>
</comment>
<keyword evidence="5" id="KW-0472">Membrane</keyword>
<evidence type="ECO:0000313" key="10">
    <source>
        <dbReference type="EMBL" id="MBP1966148.1"/>
    </source>
</evidence>
<evidence type="ECO:0000256" key="7">
    <source>
        <dbReference type="ARBA" id="ARBA00023288"/>
    </source>
</evidence>
<sequence>MTMMNDEESGNMELMKTTFPTFILIVLSALMTACGNQYIVNDIKLVQTVGYDIIQNGVQSAAIIANYEEQGAKKLEFYVTNSDNMFDSIPRLKTKLDFPLEYGQLRLALFGETFARKGIKATIDSLIRNPKISRRMQFGVADRDALNILNIPQNKSDPYFLSDMIEQNYKKGNLPLTNLHVVNFNLYGKGRDLFLPYITEEDREVKINGIALFEGDKFKTTISIRDALLLKMLLGNSKFGSITIPIKESNQKQEDSFLMYSIGSKSKFKVISIGPPASVAIHLELDALVRDVPPWMDLTSKDQIPSLEKSMEAYFEKEIQKLVSFCKKNNVDPVGFGDLIRSRSNKWNAREFQEHYGELETTVSAKVKIVQTGSS</sequence>
<name>A0ABS4I5F5_9BACL</name>
<evidence type="ECO:0000313" key="11">
    <source>
        <dbReference type="Proteomes" id="UP001519344"/>
    </source>
</evidence>
<evidence type="ECO:0000256" key="6">
    <source>
        <dbReference type="ARBA" id="ARBA00023139"/>
    </source>
</evidence>
<dbReference type="Pfam" id="PF05504">
    <property type="entry name" value="Spore_GerAC"/>
    <property type="match status" value="1"/>
</dbReference>
<dbReference type="Pfam" id="PF25198">
    <property type="entry name" value="Spore_GerAC_N"/>
    <property type="match status" value="1"/>
</dbReference>
<feature type="domain" description="Spore germination GerAC-like C-terminal" evidence="8">
    <location>
        <begin position="208"/>
        <end position="373"/>
    </location>
</feature>
<proteinExistence type="inferred from homology"/>
<evidence type="ECO:0000259" key="8">
    <source>
        <dbReference type="Pfam" id="PF05504"/>
    </source>
</evidence>
<dbReference type="InterPro" id="IPR057336">
    <property type="entry name" value="GerAC_N"/>
</dbReference>
<dbReference type="InterPro" id="IPR046953">
    <property type="entry name" value="Spore_GerAC-like_C"/>
</dbReference>
<dbReference type="PANTHER" id="PTHR35789">
    <property type="entry name" value="SPORE GERMINATION PROTEIN B3"/>
    <property type="match status" value="1"/>
</dbReference>
<gene>
    <name evidence="10" type="ORF">J2Z65_005407</name>
</gene>
<organism evidence="10 11">
    <name type="scientific">Paenibacillus aceris</name>
    <dbReference type="NCBI Taxonomy" id="869555"/>
    <lineage>
        <taxon>Bacteria</taxon>
        <taxon>Bacillati</taxon>
        <taxon>Bacillota</taxon>
        <taxon>Bacilli</taxon>
        <taxon>Bacillales</taxon>
        <taxon>Paenibacillaceae</taxon>
        <taxon>Paenibacillus</taxon>
    </lineage>
</organism>
<dbReference type="Gene3D" id="3.30.300.210">
    <property type="entry name" value="Nutrient germinant receptor protein C, domain 3"/>
    <property type="match status" value="1"/>
</dbReference>
<dbReference type="PANTHER" id="PTHR35789:SF1">
    <property type="entry name" value="SPORE GERMINATION PROTEIN B3"/>
    <property type="match status" value="1"/>
</dbReference>
<dbReference type="EMBL" id="JAGGKV010000019">
    <property type="protein sequence ID" value="MBP1966148.1"/>
    <property type="molecule type" value="Genomic_DNA"/>
</dbReference>
<dbReference type="InterPro" id="IPR008844">
    <property type="entry name" value="Spore_GerAC-like"/>
</dbReference>
<keyword evidence="3" id="KW-0309">Germination</keyword>
<dbReference type="NCBIfam" id="TIGR02887">
    <property type="entry name" value="spore_ger_x_C"/>
    <property type="match status" value="1"/>
</dbReference>
<dbReference type="InterPro" id="IPR038501">
    <property type="entry name" value="Spore_GerAC_C_sf"/>
</dbReference>
<evidence type="ECO:0000259" key="9">
    <source>
        <dbReference type="Pfam" id="PF25198"/>
    </source>
</evidence>
<keyword evidence="11" id="KW-1185">Reference proteome</keyword>
<protein>
    <submittedName>
        <fullName evidence="10">Ger(X)C family germination protein</fullName>
    </submittedName>
</protein>
<comment type="caution">
    <text evidence="10">The sequence shown here is derived from an EMBL/GenBank/DDBJ whole genome shotgun (WGS) entry which is preliminary data.</text>
</comment>
<evidence type="ECO:0000256" key="2">
    <source>
        <dbReference type="ARBA" id="ARBA00007886"/>
    </source>
</evidence>
<keyword evidence="4" id="KW-0732">Signal</keyword>
<feature type="domain" description="Spore germination protein N-terminal" evidence="9">
    <location>
        <begin position="39"/>
        <end position="199"/>
    </location>
</feature>
<dbReference type="Proteomes" id="UP001519344">
    <property type="component" value="Unassembled WGS sequence"/>
</dbReference>
<evidence type="ECO:0000256" key="5">
    <source>
        <dbReference type="ARBA" id="ARBA00023136"/>
    </source>
</evidence>
<keyword evidence="7" id="KW-0449">Lipoprotein</keyword>
<accession>A0ABS4I5F5</accession>
<comment type="similarity">
    <text evidence="2">Belongs to the GerABKC lipoprotein family.</text>
</comment>
<reference evidence="10 11" key="1">
    <citation type="submission" date="2021-03" db="EMBL/GenBank/DDBJ databases">
        <title>Genomic Encyclopedia of Type Strains, Phase IV (KMG-IV): sequencing the most valuable type-strain genomes for metagenomic binning, comparative biology and taxonomic classification.</title>
        <authorList>
            <person name="Goeker M."/>
        </authorList>
    </citation>
    <scope>NUCLEOTIDE SEQUENCE [LARGE SCALE GENOMIC DNA]</scope>
    <source>
        <strain evidence="10 11">DSM 24950</strain>
    </source>
</reference>
<evidence type="ECO:0000256" key="1">
    <source>
        <dbReference type="ARBA" id="ARBA00004635"/>
    </source>
</evidence>
<evidence type="ECO:0000256" key="4">
    <source>
        <dbReference type="ARBA" id="ARBA00022729"/>
    </source>
</evidence>